<evidence type="ECO:0000256" key="3">
    <source>
        <dbReference type="ARBA" id="ARBA00022989"/>
    </source>
</evidence>
<accession>A0A1G2R557</accession>
<evidence type="ECO:0000256" key="2">
    <source>
        <dbReference type="ARBA" id="ARBA00022692"/>
    </source>
</evidence>
<feature type="domain" description="Sodium/calcium exchanger membrane region" evidence="6">
    <location>
        <begin position="178"/>
        <end position="316"/>
    </location>
</feature>
<reference evidence="7 8" key="1">
    <citation type="journal article" date="2016" name="Nat. Commun.">
        <title>Thousands of microbial genomes shed light on interconnected biogeochemical processes in an aquifer system.</title>
        <authorList>
            <person name="Anantharaman K."/>
            <person name="Brown C.T."/>
            <person name="Hug L.A."/>
            <person name="Sharon I."/>
            <person name="Castelle C.J."/>
            <person name="Probst A.J."/>
            <person name="Thomas B.C."/>
            <person name="Singh A."/>
            <person name="Wilkins M.J."/>
            <person name="Karaoz U."/>
            <person name="Brodie E.L."/>
            <person name="Williams K.H."/>
            <person name="Hubbard S.S."/>
            <person name="Banfield J.F."/>
        </authorList>
    </citation>
    <scope>NUCLEOTIDE SEQUENCE [LARGE SCALE GENOMIC DNA]</scope>
</reference>
<comment type="caution">
    <text evidence="7">The sequence shown here is derived from an EMBL/GenBank/DDBJ whole genome shotgun (WGS) entry which is preliminary data.</text>
</comment>
<evidence type="ECO:0000256" key="1">
    <source>
        <dbReference type="ARBA" id="ARBA00004141"/>
    </source>
</evidence>
<keyword evidence="3 5" id="KW-1133">Transmembrane helix</keyword>
<feature type="domain" description="Sodium/calcium exchanger membrane region" evidence="6">
    <location>
        <begin position="4"/>
        <end position="145"/>
    </location>
</feature>
<feature type="transmembrane region" description="Helical" evidence="5">
    <location>
        <begin position="305"/>
        <end position="324"/>
    </location>
</feature>
<protein>
    <recommendedName>
        <fullName evidence="6">Sodium/calcium exchanger membrane region domain-containing protein</fullName>
    </recommendedName>
</protein>
<keyword evidence="4 5" id="KW-0472">Membrane</keyword>
<dbReference type="GO" id="GO:0008273">
    <property type="term" value="F:calcium, potassium:sodium antiporter activity"/>
    <property type="evidence" value="ECO:0007669"/>
    <property type="project" value="TreeGrafter"/>
</dbReference>
<evidence type="ECO:0000313" key="7">
    <source>
        <dbReference type="EMBL" id="OHA67221.1"/>
    </source>
</evidence>
<dbReference type="Pfam" id="PF01699">
    <property type="entry name" value="Na_Ca_ex"/>
    <property type="match status" value="2"/>
</dbReference>
<organism evidence="7 8">
    <name type="scientific">Candidatus Wildermuthbacteria bacterium RIFCSPHIGHO2_02_FULL_45_25</name>
    <dbReference type="NCBI Taxonomy" id="1802450"/>
    <lineage>
        <taxon>Bacteria</taxon>
        <taxon>Candidatus Wildermuthiibacteriota</taxon>
    </lineage>
</organism>
<name>A0A1G2R557_9BACT</name>
<evidence type="ECO:0000313" key="8">
    <source>
        <dbReference type="Proteomes" id="UP000178092"/>
    </source>
</evidence>
<dbReference type="AlphaFoldDB" id="A0A1G2R557"/>
<feature type="transmembrane region" description="Helical" evidence="5">
    <location>
        <begin position="173"/>
        <end position="196"/>
    </location>
</feature>
<dbReference type="Gene3D" id="1.20.1420.30">
    <property type="entry name" value="NCX, central ion-binding region"/>
    <property type="match status" value="2"/>
</dbReference>
<dbReference type="PANTHER" id="PTHR10846">
    <property type="entry name" value="SODIUM/POTASSIUM/CALCIUM EXCHANGER"/>
    <property type="match status" value="1"/>
</dbReference>
<dbReference type="EMBL" id="MHTV01000014">
    <property type="protein sequence ID" value="OHA67221.1"/>
    <property type="molecule type" value="Genomic_DNA"/>
</dbReference>
<evidence type="ECO:0000256" key="4">
    <source>
        <dbReference type="ARBA" id="ARBA00023136"/>
    </source>
</evidence>
<dbReference type="InterPro" id="IPR044880">
    <property type="entry name" value="NCX_ion-bd_dom_sf"/>
</dbReference>
<comment type="subcellular location">
    <subcellularLocation>
        <location evidence="1">Membrane</location>
        <topology evidence="1">Multi-pass membrane protein</topology>
    </subcellularLocation>
</comment>
<feature type="transmembrane region" description="Helical" evidence="5">
    <location>
        <begin position="276"/>
        <end position="293"/>
    </location>
</feature>
<feature type="transmembrane region" description="Helical" evidence="5">
    <location>
        <begin position="73"/>
        <end position="92"/>
    </location>
</feature>
<feature type="transmembrane region" description="Helical" evidence="5">
    <location>
        <begin position="38"/>
        <end position="61"/>
    </location>
</feature>
<feature type="transmembrane region" description="Helical" evidence="5">
    <location>
        <begin position="104"/>
        <end position="121"/>
    </location>
</feature>
<evidence type="ECO:0000256" key="5">
    <source>
        <dbReference type="SAM" id="Phobius"/>
    </source>
</evidence>
<proteinExistence type="predicted"/>
<feature type="transmembrane region" description="Helical" evidence="5">
    <location>
        <begin position="208"/>
        <end position="229"/>
    </location>
</feature>
<dbReference type="Proteomes" id="UP000178092">
    <property type="component" value="Unassembled WGS sequence"/>
</dbReference>
<dbReference type="PANTHER" id="PTHR10846:SF8">
    <property type="entry name" value="INNER MEMBRANE PROTEIN YRBG"/>
    <property type="match status" value="1"/>
</dbReference>
<feature type="transmembrane region" description="Helical" evidence="5">
    <location>
        <begin position="241"/>
        <end position="264"/>
    </location>
</feature>
<dbReference type="InterPro" id="IPR004481">
    <property type="entry name" value="K/Na/Ca-exchanger"/>
</dbReference>
<feature type="transmembrane region" description="Helical" evidence="5">
    <location>
        <begin position="6"/>
        <end position="26"/>
    </location>
</feature>
<dbReference type="GO" id="GO:0005886">
    <property type="term" value="C:plasma membrane"/>
    <property type="evidence" value="ECO:0007669"/>
    <property type="project" value="TreeGrafter"/>
</dbReference>
<evidence type="ECO:0000259" key="6">
    <source>
        <dbReference type="Pfam" id="PF01699"/>
    </source>
</evidence>
<dbReference type="InterPro" id="IPR004837">
    <property type="entry name" value="NaCa_Exmemb"/>
</dbReference>
<feature type="transmembrane region" description="Helical" evidence="5">
    <location>
        <begin position="127"/>
        <end position="145"/>
    </location>
</feature>
<keyword evidence="2 5" id="KW-0812">Transmembrane</keyword>
<sequence>MLLHLLILFISAVMLFWSANWLVHGIMRVARYLRWREFVIAFFVMAIVSSFPNLFVGVMAALRGIPELSFGDVVGNSVVDLTLVAALAVFFGKELRADSKVIQTSSLYTIAIAVLPVLLIVDHQLSRGDGIVLLAVFFFYSIWLFSKRNEYSAVYEFSNGEAKSSTPFSRFQMFLQSLGAIGLGMGVLLLSAMGVVRAVEFFAAEFHLPITLIGILVIGLGSALPELYFTIASARKGKSKIILGDLMGAVIVMATLVLGTVALIHPISVTDFSPFAIARFFLLVSALFFFVFLRTGRKISYKEAFFLVFVYIAFIAGEMIVTISPI</sequence>
<dbReference type="GO" id="GO:0006874">
    <property type="term" value="P:intracellular calcium ion homeostasis"/>
    <property type="evidence" value="ECO:0007669"/>
    <property type="project" value="TreeGrafter"/>
</dbReference>
<dbReference type="GO" id="GO:0005262">
    <property type="term" value="F:calcium channel activity"/>
    <property type="evidence" value="ECO:0007669"/>
    <property type="project" value="TreeGrafter"/>
</dbReference>
<gene>
    <name evidence="7" type="ORF">A3C04_01660</name>
</gene>